<dbReference type="EMBL" id="GGEC01071190">
    <property type="protein sequence ID" value="MBX51674.1"/>
    <property type="molecule type" value="Transcribed_RNA"/>
</dbReference>
<organism evidence="1">
    <name type="scientific">Rhizophora mucronata</name>
    <name type="common">Asiatic mangrove</name>
    <dbReference type="NCBI Taxonomy" id="61149"/>
    <lineage>
        <taxon>Eukaryota</taxon>
        <taxon>Viridiplantae</taxon>
        <taxon>Streptophyta</taxon>
        <taxon>Embryophyta</taxon>
        <taxon>Tracheophyta</taxon>
        <taxon>Spermatophyta</taxon>
        <taxon>Magnoliopsida</taxon>
        <taxon>eudicotyledons</taxon>
        <taxon>Gunneridae</taxon>
        <taxon>Pentapetalae</taxon>
        <taxon>rosids</taxon>
        <taxon>fabids</taxon>
        <taxon>Malpighiales</taxon>
        <taxon>Rhizophoraceae</taxon>
        <taxon>Rhizophora</taxon>
    </lineage>
</organism>
<accession>A0A2P2PA87</accession>
<reference evidence="1" key="1">
    <citation type="submission" date="2018-02" db="EMBL/GenBank/DDBJ databases">
        <title>Rhizophora mucronata_Transcriptome.</title>
        <authorList>
            <person name="Meera S.P."/>
            <person name="Sreeshan A."/>
            <person name="Augustine A."/>
        </authorList>
    </citation>
    <scope>NUCLEOTIDE SEQUENCE</scope>
    <source>
        <tissue evidence="1">Leaf</tissue>
    </source>
</reference>
<protein>
    <submittedName>
        <fullName evidence="1">Uncharacterized protein</fullName>
    </submittedName>
</protein>
<name>A0A2P2PA87_RHIMU</name>
<sequence length="42" mass="5035">MVFSLEKRAYILPSYLKHPVVAFCWFQILCADRLYNPPEEDM</sequence>
<dbReference type="AlphaFoldDB" id="A0A2P2PA87"/>
<proteinExistence type="predicted"/>
<evidence type="ECO:0000313" key="1">
    <source>
        <dbReference type="EMBL" id="MBX51674.1"/>
    </source>
</evidence>